<organism evidence="1 2">
    <name type="scientific">Cryptosporangium phraense</name>
    <dbReference type="NCBI Taxonomy" id="2593070"/>
    <lineage>
        <taxon>Bacteria</taxon>
        <taxon>Bacillati</taxon>
        <taxon>Actinomycetota</taxon>
        <taxon>Actinomycetes</taxon>
        <taxon>Cryptosporangiales</taxon>
        <taxon>Cryptosporangiaceae</taxon>
        <taxon>Cryptosporangium</taxon>
    </lineage>
</organism>
<dbReference type="Proteomes" id="UP000317982">
    <property type="component" value="Unassembled WGS sequence"/>
</dbReference>
<comment type="caution">
    <text evidence="1">The sequence shown here is derived from an EMBL/GenBank/DDBJ whole genome shotgun (WGS) entry which is preliminary data.</text>
</comment>
<name>A0A545AW35_9ACTN</name>
<protein>
    <submittedName>
        <fullName evidence="1">Uncharacterized protein</fullName>
    </submittedName>
</protein>
<sequence length="624" mass="69783">MRLQPRREMLEIWRAVAHYSRADEEWGWEGRFGRNSISDAEQLLCIMYPASLVKSFQLDRPDNTEKAMLAALARIGDRSDLPRRLLDLLTEYLQTYTDQTGAPDFSGGSYFRSAEAGTKVTDDQLRLHVVDSYSISVTLTLATLGFVRIFRRQITRTDLLVKVDHLETLASRRLSAAMVGLLRSFTVNVFGEDSLPWRTLLRTVGKRGQSSERLVADLNDRLQEVRSGLRGLTIGSGQVVDDLSDSSQLFECGWTWGTLAGAPEITTTEDVGPQAEGLAEDRPQLYFTTSALAGIVDLTSERTRVLRLLNEEQQRLAQALQLRYDLTRSYWATIASSETTTGVRLAEDRWPLEDIPWRTSDGEESDYFSLLVASLVTHDLSKRCAPDSDLRRVLSVLQELGSRGRVTRRPLANDVAVELHWPGVPLRLGGTKTATTPQLNWVVSDFSVMLLKRAATLAILARSPELRSQLTALIDQVWDHLAERRMDDGQPGSLWDQAPASWDLPDAARDGAVVDRPSWYHTERVMECLVMLSDVILTKPTRSDLLAQQARDRITEAEQLVDRQLFAGAMEAGPSVRGRLQELRSKLQRAQRVLAETPATADALASEVLRGLDELEAAQENAAE</sequence>
<dbReference type="RefSeq" id="WP_142703707.1">
    <property type="nucleotide sequence ID" value="NZ_VIRS01000004.1"/>
</dbReference>
<dbReference type="AlphaFoldDB" id="A0A545AW35"/>
<dbReference type="NCBIfam" id="NF040567">
    <property type="entry name" value="SCO2524_fam"/>
    <property type="match status" value="1"/>
</dbReference>
<dbReference type="InParanoid" id="A0A545AW35"/>
<dbReference type="OrthoDB" id="3311648at2"/>
<keyword evidence="2" id="KW-1185">Reference proteome</keyword>
<reference evidence="1 2" key="1">
    <citation type="submission" date="2019-07" db="EMBL/GenBank/DDBJ databases">
        <title>Cryptosporangium phraense sp. nov., isolated from plant litter.</title>
        <authorList>
            <person name="Suriyachadkun C."/>
        </authorList>
    </citation>
    <scope>NUCLEOTIDE SEQUENCE [LARGE SCALE GENOMIC DNA]</scope>
    <source>
        <strain evidence="1 2">A-T 5661</strain>
    </source>
</reference>
<evidence type="ECO:0000313" key="1">
    <source>
        <dbReference type="EMBL" id="TQS45534.1"/>
    </source>
</evidence>
<accession>A0A545AW35</accession>
<gene>
    <name evidence="1" type="ORF">FL583_07290</name>
</gene>
<dbReference type="InterPro" id="IPR049777">
    <property type="entry name" value="SCO2524-like"/>
</dbReference>
<evidence type="ECO:0000313" key="2">
    <source>
        <dbReference type="Proteomes" id="UP000317982"/>
    </source>
</evidence>
<proteinExistence type="predicted"/>
<dbReference type="EMBL" id="VIRS01000004">
    <property type="protein sequence ID" value="TQS45534.1"/>
    <property type="molecule type" value="Genomic_DNA"/>
</dbReference>